<dbReference type="RefSeq" id="WP_091498851.1">
    <property type="nucleotide sequence ID" value="NZ_FODJ01000009.1"/>
</dbReference>
<name>A0A1H8QZS4_9BACI</name>
<dbReference type="OrthoDB" id="2629110at2"/>
<dbReference type="STRING" id="872970.SAMN04488134_109100"/>
<evidence type="ECO:0000313" key="3">
    <source>
        <dbReference type="Proteomes" id="UP000199300"/>
    </source>
</evidence>
<feature type="transmembrane region" description="Helical" evidence="1">
    <location>
        <begin position="111"/>
        <end position="130"/>
    </location>
</feature>
<proteinExistence type="predicted"/>
<dbReference type="EMBL" id="FODJ01000009">
    <property type="protein sequence ID" value="SEO59586.1"/>
    <property type="molecule type" value="Genomic_DNA"/>
</dbReference>
<dbReference type="AlphaFoldDB" id="A0A1H8QZS4"/>
<keyword evidence="3" id="KW-1185">Reference proteome</keyword>
<sequence length="179" mass="20268">MSFTLQFYMGVLAMILIMVCKNKVISMIIRERSLAHKLAEKNWFQSFWLAGGLVFLVNASLFFAAALLANLLFVINIPYVHNILMISVVIVSLYVWSVCNRAWSGSKRNRLKLGLIGSSFYLGLFCYSSFQYFTVKPSYPGEDTFMMTFAWLAVSMTTIIAALACFIFTGFSKADHTKK</sequence>
<keyword evidence="1" id="KW-0812">Transmembrane</keyword>
<gene>
    <name evidence="2" type="ORF">SAMN04488134_109100</name>
</gene>
<feature type="transmembrane region" description="Helical" evidence="1">
    <location>
        <begin position="79"/>
        <end position="99"/>
    </location>
</feature>
<feature type="transmembrane region" description="Helical" evidence="1">
    <location>
        <begin position="150"/>
        <end position="171"/>
    </location>
</feature>
<evidence type="ECO:0000313" key="2">
    <source>
        <dbReference type="EMBL" id="SEO59586.1"/>
    </source>
</evidence>
<feature type="transmembrane region" description="Helical" evidence="1">
    <location>
        <begin position="46"/>
        <end position="73"/>
    </location>
</feature>
<feature type="transmembrane region" description="Helical" evidence="1">
    <location>
        <begin position="6"/>
        <end position="25"/>
    </location>
</feature>
<evidence type="ECO:0000256" key="1">
    <source>
        <dbReference type="SAM" id="Phobius"/>
    </source>
</evidence>
<organism evidence="2 3">
    <name type="scientific">Amphibacillus marinus</name>
    <dbReference type="NCBI Taxonomy" id="872970"/>
    <lineage>
        <taxon>Bacteria</taxon>
        <taxon>Bacillati</taxon>
        <taxon>Bacillota</taxon>
        <taxon>Bacilli</taxon>
        <taxon>Bacillales</taxon>
        <taxon>Bacillaceae</taxon>
        <taxon>Amphibacillus</taxon>
    </lineage>
</organism>
<dbReference type="Proteomes" id="UP000199300">
    <property type="component" value="Unassembled WGS sequence"/>
</dbReference>
<keyword evidence="1" id="KW-1133">Transmembrane helix</keyword>
<protein>
    <submittedName>
        <fullName evidence="2">Uncharacterized protein</fullName>
    </submittedName>
</protein>
<accession>A0A1H8QZS4</accession>
<keyword evidence="1" id="KW-0472">Membrane</keyword>
<reference evidence="2 3" key="1">
    <citation type="submission" date="2016-10" db="EMBL/GenBank/DDBJ databases">
        <authorList>
            <person name="de Groot N.N."/>
        </authorList>
    </citation>
    <scope>NUCLEOTIDE SEQUENCE [LARGE SCALE GENOMIC DNA]</scope>
    <source>
        <strain evidence="2 3">CGMCC 1.10434</strain>
    </source>
</reference>